<organism evidence="13 14">
    <name type="scientific">Pipistrellus kuhlii</name>
    <name type="common">Kuhl's pipistrelle</name>
    <dbReference type="NCBI Taxonomy" id="59472"/>
    <lineage>
        <taxon>Eukaryota</taxon>
        <taxon>Metazoa</taxon>
        <taxon>Chordata</taxon>
        <taxon>Craniata</taxon>
        <taxon>Vertebrata</taxon>
        <taxon>Euteleostomi</taxon>
        <taxon>Mammalia</taxon>
        <taxon>Eutheria</taxon>
        <taxon>Laurasiatheria</taxon>
        <taxon>Chiroptera</taxon>
        <taxon>Yangochiroptera</taxon>
        <taxon>Vespertilionidae</taxon>
        <taxon>Pipistrellus</taxon>
    </lineage>
</organism>
<evidence type="ECO:0000256" key="1">
    <source>
        <dbReference type="ARBA" id="ARBA00022741"/>
    </source>
</evidence>
<evidence type="ECO:0000313" key="14">
    <source>
        <dbReference type="Proteomes" id="UP000558488"/>
    </source>
</evidence>
<dbReference type="Proteomes" id="UP000558488">
    <property type="component" value="Unassembled WGS sequence"/>
</dbReference>
<dbReference type="SUPFAM" id="SSF54197">
    <property type="entry name" value="HIT-like"/>
    <property type="match status" value="1"/>
</dbReference>
<evidence type="ECO:0000256" key="4">
    <source>
        <dbReference type="ARBA" id="ARBA00025764"/>
    </source>
</evidence>
<evidence type="ECO:0000256" key="5">
    <source>
        <dbReference type="ARBA" id="ARBA00039802"/>
    </source>
</evidence>
<keyword evidence="2" id="KW-0378">Hydrolase</keyword>
<feature type="region of interest" description="Disordered" evidence="11">
    <location>
        <begin position="1"/>
        <end position="33"/>
    </location>
</feature>
<comment type="similarity">
    <text evidence="4">Belongs to the HINT family.</text>
</comment>
<reference evidence="13 14" key="1">
    <citation type="journal article" date="2020" name="Nature">
        <title>Six reference-quality genomes reveal evolution of bat adaptations.</title>
        <authorList>
            <person name="Jebb D."/>
            <person name="Huang Z."/>
            <person name="Pippel M."/>
            <person name="Hughes G.M."/>
            <person name="Lavrichenko K."/>
            <person name="Devanna P."/>
            <person name="Winkler S."/>
            <person name="Jermiin L.S."/>
            <person name="Skirmuntt E.C."/>
            <person name="Katzourakis A."/>
            <person name="Burkitt-Gray L."/>
            <person name="Ray D.A."/>
            <person name="Sullivan K.A.M."/>
            <person name="Roscito J.G."/>
            <person name="Kirilenko B.M."/>
            <person name="Davalos L.M."/>
            <person name="Corthals A.P."/>
            <person name="Power M.L."/>
            <person name="Jones G."/>
            <person name="Ransome R.D."/>
            <person name="Dechmann D.K.N."/>
            <person name="Locatelli A.G."/>
            <person name="Puechmaille S.J."/>
            <person name="Fedrigo O."/>
            <person name="Jarvis E.D."/>
            <person name="Hiller M."/>
            <person name="Vernes S.C."/>
            <person name="Myers E.W."/>
            <person name="Teeling E.C."/>
        </authorList>
    </citation>
    <scope>NUCLEOTIDE SEQUENCE [LARGE SCALE GENOMIC DNA]</scope>
    <source>
        <strain evidence="13">MPipKuh1</strain>
        <tissue evidence="13">Flight muscle</tissue>
    </source>
</reference>
<dbReference type="Pfam" id="PF11969">
    <property type="entry name" value="DcpS_C"/>
    <property type="match status" value="1"/>
</dbReference>
<dbReference type="GO" id="GO:0000166">
    <property type="term" value="F:nucleotide binding"/>
    <property type="evidence" value="ECO:0007669"/>
    <property type="project" value="UniProtKB-KW"/>
</dbReference>
<evidence type="ECO:0000256" key="3">
    <source>
        <dbReference type="ARBA" id="ARBA00024472"/>
    </source>
</evidence>
<protein>
    <recommendedName>
        <fullName evidence="5">Adenosine 5'-monophosphoramidase HINT3</fullName>
    </recommendedName>
    <alternativeName>
        <fullName evidence="6">Histidine triad nucleotide-binding protein 3</fullName>
    </alternativeName>
</protein>
<feature type="domain" description="HIT" evidence="12">
    <location>
        <begin position="43"/>
        <end position="152"/>
    </location>
</feature>
<dbReference type="AlphaFoldDB" id="A0A7J7YLL9"/>
<keyword evidence="14" id="KW-1185">Reference proteome</keyword>
<keyword evidence="1" id="KW-0547">Nucleotide-binding</keyword>
<evidence type="ECO:0000256" key="6">
    <source>
        <dbReference type="ARBA" id="ARBA00042361"/>
    </source>
</evidence>
<comment type="subunit">
    <text evidence="7">Forms dimers to octamers and even larger oligomer. Interacts with CALM1.</text>
</comment>
<evidence type="ECO:0000256" key="10">
    <source>
        <dbReference type="PROSITE-ProRule" id="PRU00464"/>
    </source>
</evidence>
<feature type="compositionally biased region" description="Gly residues" evidence="11">
    <location>
        <begin position="8"/>
        <end position="17"/>
    </location>
</feature>
<evidence type="ECO:0000256" key="2">
    <source>
        <dbReference type="ARBA" id="ARBA00022801"/>
    </source>
</evidence>
<name>A0A7J7YLL9_PIPKU</name>
<dbReference type="PRINTS" id="PR00332">
    <property type="entry name" value="HISTRIAD"/>
</dbReference>
<dbReference type="CDD" id="cd01278">
    <property type="entry name" value="aprataxin_related"/>
    <property type="match status" value="1"/>
</dbReference>
<evidence type="ECO:0000256" key="11">
    <source>
        <dbReference type="SAM" id="MobiDB-lite"/>
    </source>
</evidence>
<feature type="active site" description="Tele-AMP-histidine intermediate" evidence="8">
    <location>
        <position position="137"/>
    </location>
</feature>
<dbReference type="InterPro" id="IPR011146">
    <property type="entry name" value="HIT-like"/>
</dbReference>
<evidence type="ECO:0000256" key="9">
    <source>
        <dbReference type="PIRSR" id="PIRSR601310-3"/>
    </source>
</evidence>
<evidence type="ECO:0000256" key="8">
    <source>
        <dbReference type="PIRSR" id="PIRSR601310-1"/>
    </source>
</evidence>
<dbReference type="GO" id="GO:0016787">
    <property type="term" value="F:hydrolase activity"/>
    <property type="evidence" value="ECO:0007669"/>
    <property type="project" value="UniProtKB-KW"/>
</dbReference>
<evidence type="ECO:0000256" key="7">
    <source>
        <dbReference type="ARBA" id="ARBA00046489"/>
    </source>
</evidence>
<accession>A0A7J7YLL9</accession>
<dbReference type="EMBL" id="JACAGB010000005">
    <property type="protein sequence ID" value="KAF6362937.1"/>
    <property type="molecule type" value="Genomic_DNA"/>
</dbReference>
<dbReference type="PROSITE" id="PS51084">
    <property type="entry name" value="HIT_2"/>
    <property type="match status" value="1"/>
</dbReference>
<comment type="catalytic activity">
    <reaction evidence="3">
        <text>adenosine 5'-phosphoramidate + H2O = NH4(+) + AMP</text>
        <dbReference type="Rhea" id="RHEA:67916"/>
        <dbReference type="ChEBI" id="CHEBI:15377"/>
        <dbReference type="ChEBI" id="CHEBI:28938"/>
        <dbReference type="ChEBI" id="CHEBI:57890"/>
        <dbReference type="ChEBI" id="CHEBI:456215"/>
    </reaction>
</comment>
<comment type="caution">
    <text evidence="13">The sequence shown here is derived from an EMBL/GenBank/DDBJ whole genome shotgun (WGS) entry which is preliminary data.</text>
</comment>
<sequence length="176" mass="19200">MADDAPSGSGGVSGGGTAAQPTGSPSATAEGAAKPTRSNSQCVFCRIVEGEDAEFLHCEDENLVCFKDIKPAASHHYLVVPKQHIGNCTELKKEQIGLVESMVTVGKTILKKNNFTDFTNVRMGFHVPPFCSISHLHLHVIAPVTEFGFISKLIYRPNSYWFITADYLLEKLRTSE</sequence>
<evidence type="ECO:0000313" key="13">
    <source>
        <dbReference type="EMBL" id="KAF6362937.1"/>
    </source>
</evidence>
<dbReference type="InterPro" id="IPR001310">
    <property type="entry name" value="Histidine_triad_HIT"/>
</dbReference>
<dbReference type="Gene3D" id="3.30.428.10">
    <property type="entry name" value="HIT-like"/>
    <property type="match status" value="1"/>
</dbReference>
<feature type="short sequence motif" description="Histidine triad motif" evidence="9 10">
    <location>
        <begin position="135"/>
        <end position="139"/>
    </location>
</feature>
<evidence type="ECO:0000259" key="12">
    <source>
        <dbReference type="PROSITE" id="PS51084"/>
    </source>
</evidence>
<dbReference type="InterPro" id="IPR036265">
    <property type="entry name" value="HIT-like_sf"/>
</dbReference>
<proteinExistence type="inferred from homology"/>
<dbReference type="PANTHER" id="PTHR12486:SF5">
    <property type="entry name" value="ADENOSINE 5'-MONOPHOSPHORAMIDASE HINT3"/>
    <property type="match status" value="1"/>
</dbReference>
<dbReference type="PANTHER" id="PTHR12486">
    <property type="entry name" value="APRATAXIN-RELATED"/>
    <property type="match status" value="1"/>
</dbReference>
<gene>
    <name evidence="13" type="ORF">mPipKuh1_006202</name>
</gene>